<dbReference type="EMBL" id="BTSX01000004">
    <property type="protein sequence ID" value="GMS91993.1"/>
    <property type="molecule type" value="Genomic_DNA"/>
</dbReference>
<evidence type="ECO:0000256" key="5">
    <source>
        <dbReference type="ARBA" id="ARBA00013199"/>
    </source>
</evidence>
<evidence type="ECO:0000256" key="6">
    <source>
        <dbReference type="ARBA" id="ARBA00022878"/>
    </source>
</evidence>
<dbReference type="InterPro" id="IPR036282">
    <property type="entry name" value="Glutathione-S-Trfase_C_sf"/>
</dbReference>
<comment type="caution">
    <text evidence="10">The sequence shown here is derived from an EMBL/GenBank/DDBJ whole genome shotgun (WGS) entry which is preliminary data.</text>
</comment>
<dbReference type="GO" id="GO:0006749">
    <property type="term" value="P:glutathione metabolic process"/>
    <property type="evidence" value="ECO:0007669"/>
    <property type="project" value="TreeGrafter"/>
</dbReference>
<name>A0AAV5TFD8_9BILA</name>
<feature type="domain" description="GST C-terminal" evidence="9">
    <location>
        <begin position="95"/>
        <end position="219"/>
    </location>
</feature>
<evidence type="ECO:0000256" key="4">
    <source>
        <dbReference type="ARBA" id="ARBA00010007"/>
    </source>
</evidence>
<dbReference type="Pfam" id="PF14497">
    <property type="entry name" value="GST_C_3"/>
    <property type="match status" value="1"/>
</dbReference>
<dbReference type="FunFam" id="1.20.1050.10:FF:000017">
    <property type="entry name" value="Maleylacetoacetate isomerase"/>
    <property type="match status" value="1"/>
</dbReference>
<dbReference type="PANTHER" id="PTHR42673">
    <property type="entry name" value="MALEYLACETOACETATE ISOMERASE"/>
    <property type="match status" value="1"/>
</dbReference>
<dbReference type="InterPro" id="IPR034330">
    <property type="entry name" value="GST_Zeta_C"/>
</dbReference>
<dbReference type="SUPFAM" id="SSF47616">
    <property type="entry name" value="GST C-terminal domain-like"/>
    <property type="match status" value="1"/>
</dbReference>
<dbReference type="SFLD" id="SFLDS00019">
    <property type="entry name" value="Glutathione_Transferase_(cytos"/>
    <property type="match status" value="1"/>
</dbReference>
<feature type="non-terminal residue" evidence="10">
    <location>
        <position position="1"/>
    </location>
</feature>
<dbReference type="AlphaFoldDB" id="A0AAV5TFD8"/>
<dbReference type="PANTHER" id="PTHR42673:SF4">
    <property type="entry name" value="MALEYLACETOACETATE ISOMERASE"/>
    <property type="match status" value="1"/>
</dbReference>
<keyword evidence="7" id="KW-0585">Phenylalanine catabolism</keyword>
<dbReference type="CDD" id="cd03191">
    <property type="entry name" value="GST_C_Zeta"/>
    <property type="match status" value="1"/>
</dbReference>
<dbReference type="InterPro" id="IPR010987">
    <property type="entry name" value="Glutathione-S-Trfase_C-like"/>
</dbReference>
<evidence type="ECO:0000256" key="3">
    <source>
        <dbReference type="ARBA" id="ARBA00004671"/>
    </source>
</evidence>
<protein>
    <recommendedName>
        <fullName evidence="5">maleylacetoacetate isomerase</fullName>
        <ecNumber evidence="5">5.2.1.2</ecNumber>
    </recommendedName>
</protein>
<dbReference type="GO" id="GO:0005739">
    <property type="term" value="C:mitochondrion"/>
    <property type="evidence" value="ECO:0007669"/>
    <property type="project" value="TreeGrafter"/>
</dbReference>
<dbReference type="Gene3D" id="3.40.30.10">
    <property type="entry name" value="Glutaredoxin"/>
    <property type="match status" value="1"/>
</dbReference>
<dbReference type="InterPro" id="IPR005955">
    <property type="entry name" value="GST_Zeta"/>
</dbReference>
<sequence length="222" mass="24731">FIRIMSKDELVLYTIYRSSAAWRVRIALNLKELSYESRVVEWKSEKGYNKSELLKINPAGRIPVFVHNGRVLTESLAIVEYIEETFPGPKLLPSDPFKRHQARAIALHITAGIQPLQIGRTTEKVEEMAGEGKGAEWAAYWLHRGLAELEEMVAKTAGKYAVGDDVTIADICIPSILNNARRWKADISAFPTLLKIDENLDAIPEFAAAHANKQPDSGGASF</sequence>
<evidence type="ECO:0000313" key="10">
    <source>
        <dbReference type="EMBL" id="GMS91993.1"/>
    </source>
</evidence>
<feature type="domain" description="GST N-terminal" evidence="8">
    <location>
        <begin position="8"/>
        <end position="90"/>
    </location>
</feature>
<dbReference type="EC" id="5.2.1.2" evidence="5"/>
<dbReference type="InterPro" id="IPR036249">
    <property type="entry name" value="Thioredoxin-like_sf"/>
</dbReference>
<dbReference type="Proteomes" id="UP001432027">
    <property type="component" value="Unassembled WGS sequence"/>
</dbReference>
<dbReference type="SFLD" id="SFLDG00358">
    <property type="entry name" value="Main_(cytGST)"/>
    <property type="match status" value="1"/>
</dbReference>
<comment type="catalytic activity">
    <reaction evidence="1">
        <text>4-maleylacetoacetate = 4-fumarylacetoacetate</text>
        <dbReference type="Rhea" id="RHEA:14817"/>
        <dbReference type="ChEBI" id="CHEBI:17105"/>
        <dbReference type="ChEBI" id="CHEBI:18034"/>
        <dbReference type="EC" id="5.2.1.2"/>
    </reaction>
</comment>
<comment type="similarity">
    <text evidence="4">Belongs to the GST superfamily. Zeta family.</text>
</comment>
<comment type="cofactor">
    <cofactor evidence="2">
        <name>glutathione</name>
        <dbReference type="ChEBI" id="CHEBI:57925"/>
    </cofactor>
</comment>
<evidence type="ECO:0000259" key="9">
    <source>
        <dbReference type="PROSITE" id="PS50405"/>
    </source>
</evidence>
<keyword evidence="6" id="KW-0828">Tyrosine catabolism</keyword>
<evidence type="ECO:0000259" key="8">
    <source>
        <dbReference type="PROSITE" id="PS50404"/>
    </source>
</evidence>
<comment type="pathway">
    <text evidence="3">Amino-acid degradation; L-phenylalanine degradation; acetoacetate and fumarate from L-phenylalanine: step 5/6.</text>
</comment>
<evidence type="ECO:0000256" key="7">
    <source>
        <dbReference type="ARBA" id="ARBA00023232"/>
    </source>
</evidence>
<proteinExistence type="inferred from homology"/>
<evidence type="ECO:0000256" key="2">
    <source>
        <dbReference type="ARBA" id="ARBA00001955"/>
    </source>
</evidence>
<organism evidence="10 11">
    <name type="scientific">Pristionchus entomophagus</name>
    <dbReference type="NCBI Taxonomy" id="358040"/>
    <lineage>
        <taxon>Eukaryota</taxon>
        <taxon>Metazoa</taxon>
        <taxon>Ecdysozoa</taxon>
        <taxon>Nematoda</taxon>
        <taxon>Chromadorea</taxon>
        <taxon>Rhabditida</taxon>
        <taxon>Rhabditina</taxon>
        <taxon>Diplogasteromorpha</taxon>
        <taxon>Diplogasteroidea</taxon>
        <taxon>Neodiplogasteridae</taxon>
        <taxon>Pristionchus</taxon>
    </lineage>
</organism>
<dbReference type="GO" id="GO:0006559">
    <property type="term" value="P:L-phenylalanine catabolic process"/>
    <property type="evidence" value="ECO:0007669"/>
    <property type="project" value="UniProtKB-KW"/>
</dbReference>
<dbReference type="SUPFAM" id="SSF52833">
    <property type="entry name" value="Thioredoxin-like"/>
    <property type="match status" value="1"/>
</dbReference>
<dbReference type="GO" id="GO:0004364">
    <property type="term" value="F:glutathione transferase activity"/>
    <property type="evidence" value="ECO:0007669"/>
    <property type="project" value="TreeGrafter"/>
</dbReference>
<evidence type="ECO:0000313" key="11">
    <source>
        <dbReference type="Proteomes" id="UP001432027"/>
    </source>
</evidence>
<dbReference type="GO" id="GO:0016034">
    <property type="term" value="F:maleylacetoacetate isomerase activity"/>
    <property type="evidence" value="ECO:0007669"/>
    <property type="project" value="UniProtKB-EC"/>
</dbReference>
<keyword evidence="11" id="KW-1185">Reference proteome</keyword>
<dbReference type="GO" id="GO:0006572">
    <property type="term" value="P:L-tyrosine catabolic process"/>
    <property type="evidence" value="ECO:0007669"/>
    <property type="project" value="UniProtKB-KW"/>
</dbReference>
<dbReference type="PROSITE" id="PS50405">
    <property type="entry name" value="GST_CTER"/>
    <property type="match status" value="1"/>
</dbReference>
<dbReference type="Gene3D" id="1.20.1050.10">
    <property type="match status" value="1"/>
</dbReference>
<dbReference type="InterPro" id="IPR040079">
    <property type="entry name" value="Glutathione_S-Trfase"/>
</dbReference>
<dbReference type="InterPro" id="IPR004045">
    <property type="entry name" value="Glutathione_S-Trfase_N"/>
</dbReference>
<dbReference type="PROSITE" id="PS50404">
    <property type="entry name" value="GST_NTER"/>
    <property type="match status" value="1"/>
</dbReference>
<dbReference type="InterPro" id="IPR004046">
    <property type="entry name" value="GST_C"/>
</dbReference>
<dbReference type="NCBIfam" id="TIGR01262">
    <property type="entry name" value="maiA"/>
    <property type="match status" value="1"/>
</dbReference>
<gene>
    <name evidence="10" type="ORF">PENTCL1PPCAC_14168</name>
</gene>
<reference evidence="10" key="1">
    <citation type="submission" date="2023-10" db="EMBL/GenBank/DDBJ databases">
        <title>Genome assembly of Pristionchus species.</title>
        <authorList>
            <person name="Yoshida K."/>
            <person name="Sommer R.J."/>
        </authorList>
    </citation>
    <scope>NUCLEOTIDE SEQUENCE</scope>
    <source>
        <strain evidence="10">RS0144</strain>
    </source>
</reference>
<accession>A0AAV5TFD8</accession>
<evidence type="ECO:0000256" key="1">
    <source>
        <dbReference type="ARBA" id="ARBA00001622"/>
    </source>
</evidence>
<dbReference type="Pfam" id="PF13417">
    <property type="entry name" value="GST_N_3"/>
    <property type="match status" value="1"/>
</dbReference>